<feature type="transmembrane region" description="Helical" evidence="2">
    <location>
        <begin position="410"/>
        <end position="430"/>
    </location>
</feature>
<dbReference type="EMBL" id="CAJNNV010025292">
    <property type="protein sequence ID" value="CAE8613677.1"/>
    <property type="molecule type" value="Genomic_DNA"/>
</dbReference>
<evidence type="ECO:0000313" key="5">
    <source>
        <dbReference type="Proteomes" id="UP000654075"/>
    </source>
</evidence>
<dbReference type="PROSITE" id="PS50106">
    <property type="entry name" value="PDZ"/>
    <property type="match status" value="1"/>
</dbReference>
<feature type="transmembrane region" description="Helical" evidence="2">
    <location>
        <begin position="638"/>
        <end position="654"/>
    </location>
</feature>
<proteinExistence type="predicted"/>
<keyword evidence="2" id="KW-0812">Transmembrane</keyword>
<feature type="transmembrane region" description="Helical" evidence="2">
    <location>
        <begin position="607"/>
        <end position="626"/>
    </location>
</feature>
<organism evidence="4 5">
    <name type="scientific">Polarella glacialis</name>
    <name type="common">Dinoflagellate</name>
    <dbReference type="NCBI Taxonomy" id="89957"/>
    <lineage>
        <taxon>Eukaryota</taxon>
        <taxon>Sar</taxon>
        <taxon>Alveolata</taxon>
        <taxon>Dinophyceae</taxon>
        <taxon>Suessiales</taxon>
        <taxon>Suessiaceae</taxon>
        <taxon>Polarella</taxon>
    </lineage>
</organism>
<evidence type="ECO:0000256" key="2">
    <source>
        <dbReference type="SAM" id="Phobius"/>
    </source>
</evidence>
<name>A0A813FNG9_POLGL</name>
<feature type="compositionally biased region" description="Basic and acidic residues" evidence="1">
    <location>
        <begin position="803"/>
        <end position="813"/>
    </location>
</feature>
<evidence type="ECO:0000313" key="4">
    <source>
        <dbReference type="EMBL" id="CAE8613677.1"/>
    </source>
</evidence>
<feature type="compositionally biased region" description="Basic and acidic residues" evidence="1">
    <location>
        <begin position="998"/>
        <end position="1014"/>
    </location>
</feature>
<dbReference type="InterPro" id="IPR001478">
    <property type="entry name" value="PDZ"/>
</dbReference>
<reference evidence="4" key="1">
    <citation type="submission" date="2021-02" db="EMBL/GenBank/DDBJ databases">
        <authorList>
            <person name="Dougan E. K."/>
            <person name="Rhodes N."/>
            <person name="Thang M."/>
            <person name="Chan C."/>
        </authorList>
    </citation>
    <scope>NUCLEOTIDE SEQUENCE</scope>
</reference>
<feature type="transmembrane region" description="Helical" evidence="2">
    <location>
        <begin position="436"/>
        <end position="456"/>
    </location>
</feature>
<accession>A0A813FNG9</accession>
<keyword evidence="2" id="KW-1133">Transmembrane helix</keyword>
<keyword evidence="2" id="KW-0472">Membrane</keyword>
<gene>
    <name evidence="4" type="ORF">PGLA1383_LOCUS31431</name>
</gene>
<evidence type="ECO:0000256" key="1">
    <source>
        <dbReference type="SAM" id="MobiDB-lite"/>
    </source>
</evidence>
<feature type="region of interest" description="Disordered" evidence="1">
    <location>
        <begin position="962"/>
        <end position="1027"/>
    </location>
</feature>
<feature type="transmembrane region" description="Helical" evidence="2">
    <location>
        <begin position="302"/>
        <end position="321"/>
    </location>
</feature>
<feature type="domain" description="PDZ" evidence="3">
    <location>
        <begin position="87"/>
        <end position="172"/>
    </location>
</feature>
<feature type="compositionally biased region" description="Basic residues" evidence="1">
    <location>
        <begin position="1015"/>
        <end position="1027"/>
    </location>
</feature>
<protein>
    <recommendedName>
        <fullName evidence="3">PDZ domain-containing protein</fullName>
    </recommendedName>
</protein>
<keyword evidence="5" id="KW-1185">Reference proteome</keyword>
<evidence type="ECO:0000259" key="3">
    <source>
        <dbReference type="PROSITE" id="PS50106"/>
    </source>
</evidence>
<sequence>MIANRTFYEVEEVTSVFEGGLRQTMSEMEAMLISETLPENLPEVRTNQKHYTFERAPLDVNRNTLPSKKQAVFAEISVPTTSNRTFTVELVKAEGKSLGLALDLRDLEVLLITNVRPRSLAEAWNKVAPPQLEIRAADRIVKVNGAEGSSSDLTDMLKSNQKYVLTLMRPREFQVTGDKSSKNLGLNLDARGEWADLIVKSISDDGSASDWSAANPAQALAVSQRIVAVNQLPLGTSGVELLNCIKAANAVKMTIPTGCEALDEAADNQRGGADPPFLYLGSKLTCLVSSRFQFDIPPPKNIISKALLWVAMLLTFCLEYVVPVYRRFVSVGIYYFVVMGTFSLTEENLEETGKYVVQSGFDLCFMKGSAESLVPAVLSYLLGGVYMLVSRFEGTTNRTSDVPRTIGGQCLTGSACAGLIASCAVSNGWATTWPAVIIGLVIGYLLSLVTLGWNVLWEREVPALDEPPLQPSLLILFMKTAFAIVSGSLVGGIAFLAGAKGGTIKDQLDPHMEQILLGDRISFRGGIAIITAMISIQMVCLKIVLVENRVVERKPSDGPHRQYHWSDSPTIRVLRTVRQVPSIIAIPLSAFAGQVFSQLIFSGLPSWIKAFGSMGIAVATGNVSSLTVNKLMDNPPQLAAFFSGILLFVFLYEWNFVMGGAFAALFGSCLGAILEELKMRKAIKGEMERRLFAGEKDEDFLDQVRAAEEFAFFNPYDVVVEEEKEVILSREEKKLLALTNAAAAATVKTQPPDTLFQVEDWPEMVAEENPLRALADGGKDSGQLYLPDRKVVQISDGPVPETPLERSPREPETPHSPAQPQGAPAARSPREPQTPEVPSRSQGVEASSGPGTPKAPSTPTGPLVLIGPGTPAVSSRGVERASQMTVYGMDSSRARRKERSAVIFEDGFDFNREEPVEEDPPAGSKSTNVGSRRSSRTVPGSTVIGAPTGLAEGQILSLELNPEGAVNPGFQTRQFTDKPNLWQSSLARQPPPMASLRALHEVSTKDRGSAEKQVKRGKSPKAKGSRG</sequence>
<dbReference type="InterPro" id="IPR036034">
    <property type="entry name" value="PDZ_sf"/>
</dbReference>
<dbReference type="SUPFAM" id="SSF50156">
    <property type="entry name" value="PDZ domain-like"/>
    <property type="match status" value="1"/>
</dbReference>
<feature type="transmembrane region" description="Helical" evidence="2">
    <location>
        <begin position="372"/>
        <end position="389"/>
    </location>
</feature>
<feature type="transmembrane region" description="Helical" evidence="2">
    <location>
        <begin position="328"/>
        <end position="345"/>
    </location>
</feature>
<feature type="compositionally biased region" description="Polar residues" evidence="1">
    <location>
        <begin position="924"/>
        <end position="940"/>
    </location>
</feature>
<feature type="transmembrane region" description="Helical" evidence="2">
    <location>
        <begin position="580"/>
        <end position="601"/>
    </location>
</feature>
<comment type="caution">
    <text evidence="4">The sequence shown here is derived from an EMBL/GenBank/DDBJ whole genome shotgun (WGS) entry which is preliminary data.</text>
</comment>
<dbReference type="Proteomes" id="UP000654075">
    <property type="component" value="Unassembled WGS sequence"/>
</dbReference>
<dbReference type="AlphaFoldDB" id="A0A813FNG9"/>
<dbReference type="Gene3D" id="2.30.42.10">
    <property type="match status" value="1"/>
</dbReference>
<feature type="transmembrane region" description="Helical" evidence="2">
    <location>
        <begin position="476"/>
        <end position="501"/>
    </location>
</feature>
<feature type="region of interest" description="Disordered" evidence="1">
    <location>
        <begin position="791"/>
        <end position="947"/>
    </location>
</feature>
<feature type="transmembrane region" description="Helical" evidence="2">
    <location>
        <begin position="521"/>
        <end position="545"/>
    </location>
</feature>